<sequence length="409" mass="46345">MSQAGKPRQIQIAFPEADLDRLQAKLDDARLPAKPIVEGIKDPKEYGTDLTDLERFLSHWRSGNPEDSQQRPLGEKGRGVKAWWRSVEAQLNKYPHYQVEIEGVTVHYQHFKPKEAPPMPPIPLIFSHGWPGAFTEASHFAARLVENRSPAFEVVVPSLPGYGLSSQPPREGWQLTDTARVFNTLMTSVLGYSAYMAQGGDWGTVVSRCLSVYPACKIYHTNFAPPTSMPTWVYPLMAVERLSGFQLTRHLGLLGYTDAECSALLRSQDYITKGNAYLIIQNSRPATLGYALYDEPVGILAWFLEKFKDWSDPRCPAFAERGKGNRESEMTEESVLIDVMIYYLTGSIHTSFLPYKESAKLCWFPRSSFNLVHFRQHEYGGHFAALDHPQALVEDVVDFANEHWPRPQH</sequence>
<dbReference type="PRINTS" id="PR00412">
    <property type="entry name" value="EPOXHYDRLASE"/>
</dbReference>
<dbReference type="Pfam" id="PF06441">
    <property type="entry name" value="EHN"/>
    <property type="match status" value="1"/>
</dbReference>
<dbReference type="GO" id="GO:0097176">
    <property type="term" value="P:epoxide metabolic process"/>
    <property type="evidence" value="ECO:0007669"/>
    <property type="project" value="TreeGrafter"/>
</dbReference>
<name>A0A5C3FAV8_9BASI</name>
<keyword evidence="2" id="KW-0058">Aromatic hydrocarbons catabolism</keyword>
<dbReference type="InterPro" id="IPR010497">
    <property type="entry name" value="Epoxide_hydro_N"/>
</dbReference>
<dbReference type="PIRSF" id="PIRSF001112">
    <property type="entry name" value="Epoxide_hydrolase"/>
    <property type="match status" value="1"/>
</dbReference>
<dbReference type="InterPro" id="IPR029058">
    <property type="entry name" value="AB_hydrolase_fold"/>
</dbReference>
<evidence type="ECO:0000256" key="1">
    <source>
        <dbReference type="ARBA" id="ARBA00010088"/>
    </source>
</evidence>
<reference evidence="5 6" key="1">
    <citation type="submission" date="2018-03" db="EMBL/GenBank/DDBJ databases">
        <authorList>
            <person name="Guldener U."/>
        </authorList>
    </citation>
    <scope>NUCLEOTIDE SEQUENCE [LARGE SCALE GENOMIC DNA]</scope>
    <source>
        <strain evidence="5 6">DAOM196992</strain>
    </source>
</reference>
<dbReference type="PANTHER" id="PTHR21661">
    <property type="entry name" value="EPOXIDE HYDROLASE 1-RELATED"/>
    <property type="match status" value="1"/>
</dbReference>
<dbReference type="EMBL" id="OOIP01000022">
    <property type="protein sequence ID" value="SPO40815.1"/>
    <property type="molecule type" value="Genomic_DNA"/>
</dbReference>
<evidence type="ECO:0000259" key="4">
    <source>
        <dbReference type="Pfam" id="PF06441"/>
    </source>
</evidence>
<evidence type="ECO:0000313" key="6">
    <source>
        <dbReference type="Proteomes" id="UP000323386"/>
    </source>
</evidence>
<keyword evidence="3 5" id="KW-0378">Hydrolase</keyword>
<proteinExistence type="inferred from homology"/>
<dbReference type="Gene3D" id="3.40.50.1820">
    <property type="entry name" value="alpha/beta hydrolase"/>
    <property type="match status" value="1"/>
</dbReference>
<evidence type="ECO:0000256" key="3">
    <source>
        <dbReference type="ARBA" id="ARBA00022801"/>
    </source>
</evidence>
<protein>
    <submittedName>
        <fullName evidence="5">Related to Epoxide hydrolase 1</fullName>
    </submittedName>
</protein>
<dbReference type="OrthoDB" id="7130006at2759"/>
<dbReference type="Proteomes" id="UP000323386">
    <property type="component" value="Unassembled WGS sequence"/>
</dbReference>
<feature type="domain" description="Epoxide hydrolase N-terminal" evidence="4">
    <location>
        <begin position="8"/>
        <end position="136"/>
    </location>
</feature>
<accession>A0A5C3FAV8</accession>
<keyword evidence="6" id="KW-1185">Reference proteome</keyword>
<dbReference type="PANTHER" id="PTHR21661:SF35">
    <property type="entry name" value="EPOXIDE HYDROLASE"/>
    <property type="match status" value="1"/>
</dbReference>
<dbReference type="InterPro" id="IPR016292">
    <property type="entry name" value="Epoxide_hydrolase"/>
</dbReference>
<dbReference type="SUPFAM" id="SSF53474">
    <property type="entry name" value="alpha/beta-Hydrolases"/>
    <property type="match status" value="1"/>
</dbReference>
<dbReference type="InterPro" id="IPR000639">
    <property type="entry name" value="Epox_hydrolase-like"/>
</dbReference>
<evidence type="ECO:0000256" key="2">
    <source>
        <dbReference type="ARBA" id="ARBA00022797"/>
    </source>
</evidence>
<dbReference type="AlphaFoldDB" id="A0A5C3FAV8"/>
<organism evidence="5 6">
    <name type="scientific">Pseudozyma flocculosa</name>
    <dbReference type="NCBI Taxonomy" id="84751"/>
    <lineage>
        <taxon>Eukaryota</taxon>
        <taxon>Fungi</taxon>
        <taxon>Dikarya</taxon>
        <taxon>Basidiomycota</taxon>
        <taxon>Ustilaginomycotina</taxon>
        <taxon>Ustilaginomycetes</taxon>
        <taxon>Ustilaginales</taxon>
        <taxon>Ustilaginaceae</taxon>
        <taxon>Pseudozyma</taxon>
    </lineage>
</organism>
<dbReference type="GO" id="GO:0004301">
    <property type="term" value="F:epoxide hydrolase activity"/>
    <property type="evidence" value="ECO:0007669"/>
    <property type="project" value="TreeGrafter"/>
</dbReference>
<comment type="similarity">
    <text evidence="1">Belongs to the peptidase S33 family.</text>
</comment>
<evidence type="ECO:0000313" key="5">
    <source>
        <dbReference type="EMBL" id="SPO40815.1"/>
    </source>
</evidence>
<gene>
    <name evidence="5" type="ORF">PSFLO_06297</name>
</gene>